<dbReference type="PANTHER" id="PTHR13390">
    <property type="entry name" value="LIPASE"/>
    <property type="match status" value="1"/>
</dbReference>
<dbReference type="InterPro" id="IPR029058">
    <property type="entry name" value="AB_hydrolase_fold"/>
</dbReference>
<keyword evidence="3" id="KW-0551">Lipid droplet</keyword>
<feature type="transmembrane region" description="Helical" evidence="6">
    <location>
        <begin position="355"/>
        <end position="382"/>
    </location>
</feature>
<dbReference type="GO" id="GO:0016298">
    <property type="term" value="F:lipase activity"/>
    <property type="evidence" value="ECO:0007669"/>
    <property type="project" value="InterPro"/>
</dbReference>
<feature type="region of interest" description="Disordered" evidence="5">
    <location>
        <begin position="102"/>
        <end position="129"/>
    </location>
</feature>
<name>A0AAV9XWI0_9PEZI</name>
<organism evidence="7 8">
    <name type="scientific">Orbilia ellipsospora</name>
    <dbReference type="NCBI Taxonomy" id="2528407"/>
    <lineage>
        <taxon>Eukaryota</taxon>
        <taxon>Fungi</taxon>
        <taxon>Dikarya</taxon>
        <taxon>Ascomycota</taxon>
        <taxon>Pezizomycotina</taxon>
        <taxon>Orbiliomycetes</taxon>
        <taxon>Orbiliales</taxon>
        <taxon>Orbiliaceae</taxon>
        <taxon>Orbilia</taxon>
    </lineage>
</organism>
<reference evidence="7 8" key="1">
    <citation type="submission" date="2019-10" db="EMBL/GenBank/DDBJ databases">
        <authorList>
            <person name="Palmer J.M."/>
        </authorList>
    </citation>
    <scope>NUCLEOTIDE SEQUENCE [LARGE SCALE GENOMIC DNA]</scope>
    <source>
        <strain evidence="7 8">TWF694</strain>
    </source>
</reference>
<keyword evidence="4" id="KW-0378">Hydrolase</keyword>
<evidence type="ECO:0008006" key="9">
    <source>
        <dbReference type="Google" id="ProtNLM"/>
    </source>
</evidence>
<evidence type="ECO:0000256" key="5">
    <source>
        <dbReference type="SAM" id="MobiDB-lite"/>
    </source>
</evidence>
<dbReference type="PANTHER" id="PTHR13390:SF0">
    <property type="entry name" value="LIPID DROPLET-ASSOCIATED HYDROLASE"/>
    <property type="match status" value="1"/>
</dbReference>
<dbReference type="GO" id="GO:0019915">
    <property type="term" value="P:lipid storage"/>
    <property type="evidence" value="ECO:0007669"/>
    <property type="project" value="InterPro"/>
</dbReference>
<protein>
    <recommendedName>
        <fullName evidence="9">AB hydrolase-1 domain-containing protein</fullName>
    </recommendedName>
</protein>
<gene>
    <name evidence="7" type="ORF">TWF694_000850</name>
</gene>
<dbReference type="GO" id="GO:0005811">
    <property type="term" value="C:lipid droplet"/>
    <property type="evidence" value="ECO:0007669"/>
    <property type="project" value="UniProtKB-SubCell"/>
</dbReference>
<dbReference type="InterPro" id="IPR019363">
    <property type="entry name" value="LDAH"/>
</dbReference>
<feature type="region of interest" description="Disordered" evidence="5">
    <location>
        <begin position="1"/>
        <end position="86"/>
    </location>
</feature>
<evidence type="ECO:0000256" key="4">
    <source>
        <dbReference type="ARBA" id="ARBA00022801"/>
    </source>
</evidence>
<dbReference type="AlphaFoldDB" id="A0AAV9XWI0"/>
<accession>A0AAV9XWI0</accession>
<evidence type="ECO:0000256" key="2">
    <source>
        <dbReference type="ARBA" id="ARBA00008300"/>
    </source>
</evidence>
<keyword evidence="6" id="KW-0472">Membrane</keyword>
<dbReference type="SUPFAM" id="SSF53474">
    <property type="entry name" value="alpha/beta-Hydrolases"/>
    <property type="match status" value="1"/>
</dbReference>
<comment type="similarity">
    <text evidence="2">Belongs to the AB hydrolase superfamily. LDAH family.</text>
</comment>
<comment type="subcellular location">
    <subcellularLocation>
        <location evidence="1">Lipid droplet</location>
    </subcellularLocation>
</comment>
<dbReference type="EMBL" id="JAVHJO010000001">
    <property type="protein sequence ID" value="KAK6544143.1"/>
    <property type="molecule type" value="Genomic_DNA"/>
</dbReference>
<comment type="caution">
    <text evidence="7">The sequence shown here is derived from an EMBL/GenBank/DDBJ whole genome shotgun (WGS) entry which is preliminary data.</text>
</comment>
<evidence type="ECO:0000256" key="3">
    <source>
        <dbReference type="ARBA" id="ARBA00022677"/>
    </source>
</evidence>
<proteinExistence type="inferred from homology"/>
<feature type="compositionally biased region" description="Basic and acidic residues" evidence="5">
    <location>
        <begin position="11"/>
        <end position="43"/>
    </location>
</feature>
<evidence type="ECO:0000313" key="7">
    <source>
        <dbReference type="EMBL" id="KAK6544143.1"/>
    </source>
</evidence>
<dbReference type="Pfam" id="PF10230">
    <property type="entry name" value="LIDHydrolase"/>
    <property type="match status" value="1"/>
</dbReference>
<evidence type="ECO:0000256" key="6">
    <source>
        <dbReference type="SAM" id="Phobius"/>
    </source>
</evidence>
<keyword evidence="8" id="KW-1185">Reference proteome</keyword>
<sequence>MSATPSKRFKYATEEERKAAARERQRLYAARKRAEAKEAKLRAESLANSTTTADDDTSFVVAQPQPTPSPTKAKRGPKKADSTPAPAPVVVVDSVNVATPATARKRRVSRKKVEDGVNGDGGNGEDHGIEISTFEISRFGDSEFVKPKFEDDIGLPSPSLSFSEELTSSDFLPAPYNSSDHILIPPQPSPTSQLNSFLTPTSPVQSYAILHLPGNPGLISYYTNYLESLSLQLSNASIPSAQFTIFGASLGGFNVSSTKSDPKLPLGYCPLHEQISRQVSMITHLLTLNPNLKIILTGHSLGAYLLLSAIHQISTFSPQLKNRIIGGIGLFPAVTHIAKSSSGRKISPFIKVPGLLSFLVLLSNFLVAIVPAAVWGFLVKIFMPAFEGHARKATVDFLKSPRGIRQGILLGRDELLGIKDDVWDESVWGDESNASTELVFYFGHKDHWVFDEEREKLIEKRGRGGRSWVEDEGDLVVVEGKDGWKPRMMVCEEGVRHSFCVSAQLSELMAAKTARWVEDIVMNDRIKYGL</sequence>
<evidence type="ECO:0000313" key="8">
    <source>
        <dbReference type="Proteomes" id="UP001365542"/>
    </source>
</evidence>
<keyword evidence="6" id="KW-0812">Transmembrane</keyword>
<dbReference type="Proteomes" id="UP001365542">
    <property type="component" value="Unassembled WGS sequence"/>
</dbReference>
<evidence type="ECO:0000256" key="1">
    <source>
        <dbReference type="ARBA" id="ARBA00004502"/>
    </source>
</evidence>
<keyword evidence="6" id="KW-1133">Transmembrane helix</keyword>